<dbReference type="InterPro" id="IPR013785">
    <property type="entry name" value="Aldolase_TIM"/>
</dbReference>
<dbReference type="GO" id="GO:0051539">
    <property type="term" value="F:4 iron, 4 sulfur cluster binding"/>
    <property type="evidence" value="ECO:0007669"/>
    <property type="project" value="UniProtKB-KW"/>
</dbReference>
<sequence length="232" mass="26968">SHHKKVVINMIPYNPTDVGTKHEFKSPSDEDLDKFRDIVMSYDLFVTVRKSTTSGQDIDGACGQLALKGSAKKIKVTRSLKSKIYWAIKNRQMALYRRIRMQATNPKVITHKSDCHTFPLLSIPHIFIANIPCLYFSKFILALVYLKNMTVFHYMQTIAFFLCTLGSFDLFLAKQNLKKVQRLEYNFVDSITGKIFHIYIPVVNFTLLLNLLHSKKNFYFTSELKRKHTFNT</sequence>
<gene>
    <name evidence="4" type="ORF">RFI_25154</name>
</gene>
<dbReference type="GO" id="GO:0030488">
    <property type="term" value="P:tRNA methylation"/>
    <property type="evidence" value="ECO:0007669"/>
    <property type="project" value="TreeGrafter"/>
</dbReference>
<dbReference type="Gene3D" id="3.20.20.70">
    <property type="entry name" value="Aldolase class I"/>
    <property type="match status" value="1"/>
</dbReference>
<keyword evidence="2" id="KW-0004">4Fe-4S</keyword>
<dbReference type="OrthoDB" id="204498at2759"/>
<keyword evidence="5" id="KW-1185">Reference proteome</keyword>
<accession>X6ME86</accession>
<protein>
    <recommendedName>
        <fullName evidence="6">Ribosomal RNA large subunit methyltransferase N</fullName>
    </recommendedName>
</protein>
<dbReference type="GO" id="GO:0070475">
    <property type="term" value="P:rRNA base methylation"/>
    <property type="evidence" value="ECO:0007669"/>
    <property type="project" value="TreeGrafter"/>
</dbReference>
<evidence type="ECO:0000256" key="2">
    <source>
        <dbReference type="ARBA" id="ARBA00022485"/>
    </source>
</evidence>
<keyword evidence="2" id="KW-0411">Iron-sulfur</keyword>
<evidence type="ECO:0000256" key="1">
    <source>
        <dbReference type="ARBA" id="ARBA00001966"/>
    </source>
</evidence>
<dbReference type="PANTHER" id="PTHR30544">
    <property type="entry name" value="23S RRNA METHYLTRANSFERASE"/>
    <property type="match status" value="1"/>
</dbReference>
<feature type="non-terminal residue" evidence="4">
    <location>
        <position position="1"/>
    </location>
</feature>
<keyword evidence="2" id="KW-0408">Iron</keyword>
<reference evidence="4 5" key="1">
    <citation type="journal article" date="2013" name="Curr. Biol.">
        <title>The Genome of the Foraminiferan Reticulomyxa filosa.</title>
        <authorList>
            <person name="Glockner G."/>
            <person name="Hulsmann N."/>
            <person name="Schleicher M."/>
            <person name="Noegel A.A."/>
            <person name="Eichinger L."/>
            <person name="Gallinger C."/>
            <person name="Pawlowski J."/>
            <person name="Sierra R."/>
            <person name="Euteneuer U."/>
            <person name="Pillet L."/>
            <person name="Moustafa A."/>
            <person name="Platzer M."/>
            <person name="Groth M."/>
            <person name="Szafranski K."/>
            <person name="Schliwa M."/>
        </authorList>
    </citation>
    <scope>NUCLEOTIDE SEQUENCE [LARGE SCALE GENOMIC DNA]</scope>
</reference>
<feature type="transmembrane region" description="Helical" evidence="3">
    <location>
        <begin position="152"/>
        <end position="172"/>
    </location>
</feature>
<evidence type="ECO:0000256" key="3">
    <source>
        <dbReference type="SAM" id="Phobius"/>
    </source>
</evidence>
<dbReference type="Proteomes" id="UP000023152">
    <property type="component" value="Unassembled WGS sequence"/>
</dbReference>
<dbReference type="InterPro" id="IPR040072">
    <property type="entry name" value="Methyltransferase_A"/>
</dbReference>
<keyword evidence="3" id="KW-1133">Transmembrane helix</keyword>
<proteinExistence type="predicted"/>
<feature type="transmembrane region" description="Helical" evidence="3">
    <location>
        <begin position="126"/>
        <end position="146"/>
    </location>
</feature>
<keyword evidence="2" id="KW-0479">Metal-binding</keyword>
<evidence type="ECO:0000313" key="5">
    <source>
        <dbReference type="Proteomes" id="UP000023152"/>
    </source>
</evidence>
<organism evidence="4 5">
    <name type="scientific">Reticulomyxa filosa</name>
    <dbReference type="NCBI Taxonomy" id="46433"/>
    <lineage>
        <taxon>Eukaryota</taxon>
        <taxon>Sar</taxon>
        <taxon>Rhizaria</taxon>
        <taxon>Retaria</taxon>
        <taxon>Foraminifera</taxon>
        <taxon>Monothalamids</taxon>
        <taxon>Reticulomyxidae</taxon>
        <taxon>Reticulomyxa</taxon>
    </lineage>
</organism>
<dbReference type="AlphaFoldDB" id="X6ME86"/>
<evidence type="ECO:0000313" key="4">
    <source>
        <dbReference type="EMBL" id="ETO12219.1"/>
    </source>
</evidence>
<comment type="cofactor">
    <cofactor evidence="1">
        <name>[4Fe-4S] cluster</name>
        <dbReference type="ChEBI" id="CHEBI:49883"/>
    </cofactor>
</comment>
<evidence type="ECO:0008006" key="6">
    <source>
        <dbReference type="Google" id="ProtNLM"/>
    </source>
</evidence>
<dbReference type="PANTHER" id="PTHR30544:SF8">
    <property type="entry name" value="RADICAL SAM SUPERFAMILY PROTEIN"/>
    <property type="match status" value="1"/>
</dbReference>
<dbReference type="EMBL" id="ASPP01021621">
    <property type="protein sequence ID" value="ETO12219.1"/>
    <property type="molecule type" value="Genomic_DNA"/>
</dbReference>
<keyword evidence="3" id="KW-0472">Membrane</keyword>
<comment type="caution">
    <text evidence="4">The sequence shown here is derived from an EMBL/GenBank/DDBJ whole genome shotgun (WGS) entry which is preliminary data.</text>
</comment>
<name>X6ME86_RETFI</name>
<keyword evidence="3" id="KW-0812">Transmembrane</keyword>